<name>A0ABT0G9K4_9ACTN</name>
<evidence type="ECO:0000313" key="2">
    <source>
        <dbReference type="Proteomes" id="UP001317259"/>
    </source>
</evidence>
<comment type="caution">
    <text evidence="1">The sequence shown here is derived from an EMBL/GenBank/DDBJ whole genome shotgun (WGS) entry which is preliminary data.</text>
</comment>
<dbReference type="EMBL" id="JAKRKC020000003">
    <property type="protein sequence ID" value="MCK2221287.1"/>
    <property type="molecule type" value="Genomic_DNA"/>
</dbReference>
<sequence length="128" mass="13786">MGETQPPKNWPGLEAERDGVTYDATKIANIAEALREAMKPINGGGYGEYQGSIQDLSINGSLSDVRQHLQSIDRWEAGKTFAATLTQAHREFLNVYQEVLENFSIAIALVEAGAGVYKTTNAANEGGA</sequence>
<dbReference type="RefSeq" id="WP_242373736.1">
    <property type="nucleotide sequence ID" value="NZ_JAKRKC020000003.1"/>
</dbReference>
<proteinExistence type="predicted"/>
<protein>
    <recommendedName>
        <fullName evidence="3">PE domain-containing protein</fullName>
    </recommendedName>
</protein>
<reference evidence="1 2" key="1">
    <citation type="submission" date="2022-04" db="EMBL/GenBank/DDBJ databases">
        <title>Genome draft of Actinomadura sp. ATCC 31491.</title>
        <authorList>
            <person name="Shi X."/>
            <person name="Du Y."/>
        </authorList>
    </citation>
    <scope>NUCLEOTIDE SEQUENCE [LARGE SCALE GENOMIC DNA]</scope>
    <source>
        <strain evidence="1 2">ATCC 31491</strain>
    </source>
</reference>
<gene>
    <name evidence="1" type="ORF">MF672_046915</name>
</gene>
<organism evidence="1 2">
    <name type="scientific">Actinomadura luzonensis</name>
    <dbReference type="NCBI Taxonomy" id="2805427"/>
    <lineage>
        <taxon>Bacteria</taxon>
        <taxon>Bacillati</taxon>
        <taxon>Actinomycetota</taxon>
        <taxon>Actinomycetes</taxon>
        <taxon>Streptosporangiales</taxon>
        <taxon>Thermomonosporaceae</taxon>
        <taxon>Actinomadura</taxon>
    </lineage>
</organism>
<dbReference type="Proteomes" id="UP001317259">
    <property type="component" value="Unassembled WGS sequence"/>
</dbReference>
<evidence type="ECO:0000313" key="1">
    <source>
        <dbReference type="EMBL" id="MCK2221287.1"/>
    </source>
</evidence>
<keyword evidence="2" id="KW-1185">Reference proteome</keyword>
<evidence type="ECO:0008006" key="3">
    <source>
        <dbReference type="Google" id="ProtNLM"/>
    </source>
</evidence>
<accession>A0ABT0G9K4</accession>